<reference evidence="1 2" key="1">
    <citation type="submission" date="2020-10" db="EMBL/GenBank/DDBJ databases">
        <title>The Coptis chinensis genome and diversification of protoberbering-type alkaloids.</title>
        <authorList>
            <person name="Wang B."/>
            <person name="Shu S."/>
            <person name="Song C."/>
            <person name="Liu Y."/>
        </authorList>
    </citation>
    <scope>NUCLEOTIDE SEQUENCE [LARGE SCALE GENOMIC DNA]</scope>
    <source>
        <strain evidence="1">HL-2020</strain>
        <tissue evidence="1">Leaf</tissue>
    </source>
</reference>
<dbReference type="OrthoDB" id="609103at2759"/>
<proteinExistence type="predicted"/>
<accession>A0A835LCC3</accession>
<comment type="caution">
    <text evidence="1">The sequence shown here is derived from an EMBL/GenBank/DDBJ whole genome shotgun (WGS) entry which is preliminary data.</text>
</comment>
<sequence>MATTIAAATPKGCAQLTNEFFKENTHLLHLLIVFLPNLKLELRLAKMLLKSLQICKHRRETGKSIQIELFGVFKRFVANPDMRSSDIVLKLFGFSKKKAAPKKVSKPTIDQPLWFSGA</sequence>
<evidence type="ECO:0000313" key="1">
    <source>
        <dbReference type="EMBL" id="KAF9590228.1"/>
    </source>
</evidence>
<dbReference type="InterPro" id="IPR016024">
    <property type="entry name" value="ARM-type_fold"/>
</dbReference>
<dbReference type="SUPFAM" id="SSF48371">
    <property type="entry name" value="ARM repeat"/>
    <property type="match status" value="1"/>
</dbReference>
<dbReference type="AlphaFoldDB" id="A0A835LCC3"/>
<name>A0A835LCC3_9MAGN</name>
<dbReference type="Proteomes" id="UP000631114">
    <property type="component" value="Unassembled WGS sequence"/>
</dbReference>
<evidence type="ECO:0000313" key="2">
    <source>
        <dbReference type="Proteomes" id="UP000631114"/>
    </source>
</evidence>
<protein>
    <submittedName>
        <fullName evidence="1">Uncharacterized protein</fullName>
    </submittedName>
</protein>
<keyword evidence="2" id="KW-1185">Reference proteome</keyword>
<dbReference type="EMBL" id="JADFTS010000009">
    <property type="protein sequence ID" value="KAF9590228.1"/>
    <property type="molecule type" value="Genomic_DNA"/>
</dbReference>
<organism evidence="1 2">
    <name type="scientific">Coptis chinensis</name>
    <dbReference type="NCBI Taxonomy" id="261450"/>
    <lineage>
        <taxon>Eukaryota</taxon>
        <taxon>Viridiplantae</taxon>
        <taxon>Streptophyta</taxon>
        <taxon>Embryophyta</taxon>
        <taxon>Tracheophyta</taxon>
        <taxon>Spermatophyta</taxon>
        <taxon>Magnoliopsida</taxon>
        <taxon>Ranunculales</taxon>
        <taxon>Ranunculaceae</taxon>
        <taxon>Coptidoideae</taxon>
        <taxon>Coptis</taxon>
    </lineage>
</organism>
<gene>
    <name evidence="1" type="ORF">IFM89_032006</name>
</gene>